<dbReference type="Proteomes" id="UP000177693">
    <property type="component" value="Unassembled WGS sequence"/>
</dbReference>
<dbReference type="SUPFAM" id="SSF55811">
    <property type="entry name" value="Nudix"/>
    <property type="match status" value="1"/>
</dbReference>
<accession>A0A1F6Y513</accession>
<name>A0A1F6Y513_9BACT</name>
<reference evidence="3 4" key="1">
    <citation type="journal article" date="2016" name="Nat. Commun.">
        <title>Thousands of microbial genomes shed light on interconnected biogeochemical processes in an aquifer system.</title>
        <authorList>
            <person name="Anantharaman K."/>
            <person name="Brown C.T."/>
            <person name="Hug L.A."/>
            <person name="Sharon I."/>
            <person name="Castelle C.J."/>
            <person name="Probst A.J."/>
            <person name="Thomas B.C."/>
            <person name="Singh A."/>
            <person name="Wilkins M.J."/>
            <person name="Karaoz U."/>
            <person name="Brodie E.L."/>
            <person name="Williams K.H."/>
            <person name="Hubbard S.S."/>
            <person name="Banfield J.F."/>
        </authorList>
    </citation>
    <scope>NUCLEOTIDE SEQUENCE [LARGE SCALE GENOMIC DNA]</scope>
</reference>
<dbReference type="PROSITE" id="PS51462">
    <property type="entry name" value="NUDIX"/>
    <property type="match status" value="1"/>
</dbReference>
<evidence type="ECO:0000259" key="2">
    <source>
        <dbReference type="PROSITE" id="PS51462"/>
    </source>
</evidence>
<keyword evidence="1" id="KW-0378">Hydrolase</keyword>
<dbReference type="PROSITE" id="PS00893">
    <property type="entry name" value="NUDIX_BOX"/>
    <property type="match status" value="1"/>
</dbReference>
<dbReference type="InterPro" id="IPR020084">
    <property type="entry name" value="NUDIX_hydrolase_CS"/>
</dbReference>
<comment type="caution">
    <text evidence="3">The sequence shown here is derived from an EMBL/GenBank/DDBJ whole genome shotgun (WGS) entry which is preliminary data.</text>
</comment>
<gene>
    <name evidence="3" type="ORF">A3I23_03620</name>
</gene>
<dbReference type="EMBL" id="MFVL01000019">
    <property type="protein sequence ID" value="OGJ01419.1"/>
    <property type="molecule type" value="Genomic_DNA"/>
</dbReference>
<dbReference type="AlphaFoldDB" id="A0A1F6Y513"/>
<feature type="domain" description="Nudix hydrolase" evidence="2">
    <location>
        <begin position="18"/>
        <end position="154"/>
    </location>
</feature>
<proteinExistence type="predicted"/>
<dbReference type="InterPro" id="IPR000086">
    <property type="entry name" value="NUDIX_hydrolase_dom"/>
</dbReference>
<dbReference type="CDD" id="cd02883">
    <property type="entry name" value="NUDIX_Hydrolase"/>
    <property type="match status" value="1"/>
</dbReference>
<protein>
    <recommendedName>
        <fullName evidence="2">Nudix hydrolase domain-containing protein</fullName>
    </recommendedName>
</protein>
<evidence type="ECO:0000313" key="4">
    <source>
        <dbReference type="Proteomes" id="UP000177693"/>
    </source>
</evidence>
<evidence type="ECO:0000313" key="3">
    <source>
        <dbReference type="EMBL" id="OGJ01419.1"/>
    </source>
</evidence>
<dbReference type="Gene3D" id="3.90.79.10">
    <property type="entry name" value="Nucleoside Triphosphate Pyrophosphohydrolase"/>
    <property type="match status" value="1"/>
</dbReference>
<dbReference type="GO" id="GO:0016787">
    <property type="term" value="F:hydrolase activity"/>
    <property type="evidence" value="ECO:0007669"/>
    <property type="project" value="UniProtKB-KW"/>
</dbReference>
<dbReference type="InterPro" id="IPR015797">
    <property type="entry name" value="NUDIX_hydrolase-like_dom_sf"/>
</dbReference>
<organism evidence="3 4">
    <name type="scientific">Candidatus Nomurabacteria bacterium RIFCSPLOWO2_02_FULL_40_67</name>
    <dbReference type="NCBI Taxonomy" id="1801787"/>
    <lineage>
        <taxon>Bacteria</taxon>
        <taxon>Candidatus Nomuraibacteriota</taxon>
    </lineage>
</organism>
<evidence type="ECO:0000256" key="1">
    <source>
        <dbReference type="ARBA" id="ARBA00022801"/>
    </source>
</evidence>
<sequence>MNKLENIPEFGLKRENEKRRDGGCGVVFDPETQKYAIGLNAKNGAFWLFSGGVNSKEDIKDGVLREITEESGLHNFLYVESIAEALCHYHNILKDVNRIAHATCFLVILENKDLIDTRLEEHEKLTLAWSTSKEIISNWELRNENKGYDHWIYFLKKSVARAQELGYDMASDIRKL</sequence>